<feature type="transmembrane region" description="Helical" evidence="1">
    <location>
        <begin position="111"/>
        <end position="132"/>
    </location>
</feature>
<feature type="transmembrane region" description="Helical" evidence="1">
    <location>
        <begin position="28"/>
        <end position="48"/>
    </location>
</feature>
<feature type="transmembrane region" description="Helical" evidence="1">
    <location>
        <begin position="219"/>
        <end position="242"/>
    </location>
</feature>
<feature type="transmembrane region" description="Helical" evidence="1">
    <location>
        <begin position="184"/>
        <end position="207"/>
    </location>
</feature>
<proteinExistence type="predicted"/>
<protein>
    <submittedName>
        <fullName evidence="2">Uncharacterized protein</fullName>
    </submittedName>
</protein>
<dbReference type="AlphaFoldDB" id="A0AA39MFW0"/>
<evidence type="ECO:0000256" key="1">
    <source>
        <dbReference type="SAM" id="Phobius"/>
    </source>
</evidence>
<evidence type="ECO:0000313" key="3">
    <source>
        <dbReference type="Proteomes" id="UP001175226"/>
    </source>
</evidence>
<feature type="transmembrane region" description="Helical" evidence="1">
    <location>
        <begin position="139"/>
        <end position="164"/>
    </location>
</feature>
<evidence type="ECO:0000313" key="2">
    <source>
        <dbReference type="EMBL" id="KAK0432303.1"/>
    </source>
</evidence>
<keyword evidence="3" id="KW-1185">Reference proteome</keyword>
<name>A0AA39MFW0_9AGAR</name>
<keyword evidence="1" id="KW-0472">Membrane</keyword>
<dbReference type="Proteomes" id="UP001175226">
    <property type="component" value="Unassembled WGS sequence"/>
</dbReference>
<sequence>MDSPPADLPQYERDLIFESLNLNFNSTILGSLLQGLYTLIVAITLWISSSKKSGNAFLITVIITLYVLTTVAFGFEWAYQRRAFIQNGDNFLTVFFAIQAISPWWRASQLVGGISGGMSTFIVDITIIWRCWVFWGRQWLIVLIPGLCAIAGAIVKSLQIRSAFVNATSDIGSTGAFAADIDWALIYLSLTLVTTLLCTLLIVYRIVRLASGVSSYGRIIEIVIESSAMYSLTLIVYLALVARNLESAYYVDIIVAYIKVIAPTLLIGRVAAGSNSNTSSQAIVNSTWDRSSVLSRFIVRKRETVVVCQDAEDPMIPMGSYGKHGREKV</sequence>
<gene>
    <name evidence="2" type="ORF">EV421DRAFT_2040738</name>
</gene>
<feature type="transmembrane region" description="Helical" evidence="1">
    <location>
        <begin position="248"/>
        <end position="267"/>
    </location>
</feature>
<organism evidence="2 3">
    <name type="scientific">Armillaria borealis</name>
    <dbReference type="NCBI Taxonomy" id="47425"/>
    <lineage>
        <taxon>Eukaryota</taxon>
        <taxon>Fungi</taxon>
        <taxon>Dikarya</taxon>
        <taxon>Basidiomycota</taxon>
        <taxon>Agaricomycotina</taxon>
        <taxon>Agaricomycetes</taxon>
        <taxon>Agaricomycetidae</taxon>
        <taxon>Agaricales</taxon>
        <taxon>Marasmiineae</taxon>
        <taxon>Physalacriaceae</taxon>
        <taxon>Armillaria</taxon>
    </lineage>
</organism>
<accession>A0AA39MFW0</accession>
<keyword evidence="1" id="KW-1133">Transmembrane helix</keyword>
<comment type="caution">
    <text evidence="2">The sequence shown here is derived from an EMBL/GenBank/DDBJ whole genome shotgun (WGS) entry which is preliminary data.</text>
</comment>
<dbReference type="EMBL" id="JAUEPT010000096">
    <property type="protein sequence ID" value="KAK0432303.1"/>
    <property type="molecule type" value="Genomic_DNA"/>
</dbReference>
<reference evidence="2" key="1">
    <citation type="submission" date="2023-06" db="EMBL/GenBank/DDBJ databases">
        <authorList>
            <consortium name="Lawrence Berkeley National Laboratory"/>
            <person name="Ahrendt S."/>
            <person name="Sahu N."/>
            <person name="Indic B."/>
            <person name="Wong-Bajracharya J."/>
            <person name="Merenyi Z."/>
            <person name="Ke H.-M."/>
            <person name="Monk M."/>
            <person name="Kocsube S."/>
            <person name="Drula E."/>
            <person name="Lipzen A."/>
            <person name="Balint B."/>
            <person name="Henrissat B."/>
            <person name="Andreopoulos B."/>
            <person name="Martin F.M."/>
            <person name="Harder C.B."/>
            <person name="Rigling D."/>
            <person name="Ford K.L."/>
            <person name="Foster G.D."/>
            <person name="Pangilinan J."/>
            <person name="Papanicolaou A."/>
            <person name="Barry K."/>
            <person name="LaButti K."/>
            <person name="Viragh M."/>
            <person name="Koriabine M."/>
            <person name="Yan M."/>
            <person name="Riley R."/>
            <person name="Champramary S."/>
            <person name="Plett K.L."/>
            <person name="Tsai I.J."/>
            <person name="Slot J."/>
            <person name="Sipos G."/>
            <person name="Plett J."/>
            <person name="Nagy L.G."/>
            <person name="Grigoriev I.V."/>
        </authorList>
    </citation>
    <scope>NUCLEOTIDE SEQUENCE</scope>
    <source>
        <strain evidence="2">FPL87.14</strain>
    </source>
</reference>
<keyword evidence="1" id="KW-0812">Transmembrane</keyword>
<feature type="transmembrane region" description="Helical" evidence="1">
    <location>
        <begin position="54"/>
        <end position="75"/>
    </location>
</feature>